<feature type="compositionally biased region" description="Polar residues" evidence="1">
    <location>
        <begin position="657"/>
        <end position="666"/>
    </location>
</feature>
<organism evidence="2 3">
    <name type="scientific">Rhypophila decipiens</name>
    <dbReference type="NCBI Taxonomy" id="261697"/>
    <lineage>
        <taxon>Eukaryota</taxon>
        <taxon>Fungi</taxon>
        <taxon>Dikarya</taxon>
        <taxon>Ascomycota</taxon>
        <taxon>Pezizomycotina</taxon>
        <taxon>Sordariomycetes</taxon>
        <taxon>Sordariomycetidae</taxon>
        <taxon>Sordariales</taxon>
        <taxon>Naviculisporaceae</taxon>
        <taxon>Rhypophila</taxon>
    </lineage>
</organism>
<feature type="compositionally biased region" description="Polar residues" evidence="1">
    <location>
        <begin position="402"/>
        <end position="426"/>
    </location>
</feature>
<evidence type="ECO:0000313" key="2">
    <source>
        <dbReference type="EMBL" id="KAK4208784.1"/>
    </source>
</evidence>
<accession>A0AAN6XY19</accession>
<reference evidence="2" key="2">
    <citation type="submission" date="2023-05" db="EMBL/GenBank/DDBJ databases">
        <authorList>
            <consortium name="Lawrence Berkeley National Laboratory"/>
            <person name="Steindorff A."/>
            <person name="Hensen N."/>
            <person name="Bonometti L."/>
            <person name="Westerberg I."/>
            <person name="Brannstrom I.O."/>
            <person name="Guillou S."/>
            <person name="Cros-Aarteil S."/>
            <person name="Calhoun S."/>
            <person name="Haridas S."/>
            <person name="Kuo A."/>
            <person name="Mondo S."/>
            <person name="Pangilinan J."/>
            <person name="Riley R."/>
            <person name="Labutti K."/>
            <person name="Andreopoulos B."/>
            <person name="Lipzen A."/>
            <person name="Chen C."/>
            <person name="Yanf M."/>
            <person name="Daum C."/>
            <person name="Ng V."/>
            <person name="Clum A."/>
            <person name="Ohm R."/>
            <person name="Martin F."/>
            <person name="Silar P."/>
            <person name="Natvig D."/>
            <person name="Lalanne C."/>
            <person name="Gautier V."/>
            <person name="Ament-Velasquez S.L."/>
            <person name="Kruys A."/>
            <person name="Hutchinson M.I."/>
            <person name="Powell A.J."/>
            <person name="Barry K."/>
            <person name="Miller A.N."/>
            <person name="Grigoriev I.V."/>
            <person name="Debuchy R."/>
            <person name="Gladieux P."/>
            <person name="Thoren M.H."/>
            <person name="Johannesson H."/>
        </authorList>
    </citation>
    <scope>NUCLEOTIDE SEQUENCE</scope>
    <source>
        <strain evidence="2">PSN293</strain>
    </source>
</reference>
<name>A0AAN6XY19_9PEZI</name>
<feature type="region of interest" description="Disordered" evidence="1">
    <location>
        <begin position="851"/>
        <end position="944"/>
    </location>
</feature>
<feature type="compositionally biased region" description="Low complexity" evidence="1">
    <location>
        <begin position="983"/>
        <end position="999"/>
    </location>
</feature>
<feature type="compositionally biased region" description="Low complexity" evidence="1">
    <location>
        <begin position="494"/>
        <end position="505"/>
    </location>
</feature>
<gene>
    <name evidence="2" type="ORF">QBC37DRAFT_378732</name>
</gene>
<feature type="compositionally biased region" description="Basic and acidic residues" evidence="1">
    <location>
        <begin position="1072"/>
        <end position="1092"/>
    </location>
</feature>
<feature type="compositionally biased region" description="Basic and acidic residues" evidence="1">
    <location>
        <begin position="683"/>
        <end position="692"/>
    </location>
</feature>
<feature type="compositionally biased region" description="Pro residues" evidence="1">
    <location>
        <begin position="868"/>
        <end position="881"/>
    </location>
</feature>
<feature type="region of interest" description="Disordered" evidence="1">
    <location>
        <begin position="1"/>
        <end position="93"/>
    </location>
</feature>
<protein>
    <submittedName>
        <fullName evidence="2">Uncharacterized protein</fullName>
    </submittedName>
</protein>
<feature type="region of interest" description="Disordered" evidence="1">
    <location>
        <begin position="258"/>
        <end position="370"/>
    </location>
</feature>
<feature type="region of interest" description="Disordered" evidence="1">
    <location>
        <begin position="207"/>
        <end position="236"/>
    </location>
</feature>
<proteinExistence type="predicted"/>
<feature type="region of interest" description="Disordered" evidence="1">
    <location>
        <begin position="768"/>
        <end position="823"/>
    </location>
</feature>
<feature type="compositionally biased region" description="Low complexity" evidence="1">
    <location>
        <begin position="1136"/>
        <end position="1146"/>
    </location>
</feature>
<feature type="region of interest" description="Disordered" evidence="1">
    <location>
        <begin position="974"/>
        <end position="1005"/>
    </location>
</feature>
<reference evidence="2" key="1">
    <citation type="journal article" date="2023" name="Mol. Phylogenet. Evol.">
        <title>Genome-scale phylogeny and comparative genomics of the fungal order Sordariales.</title>
        <authorList>
            <person name="Hensen N."/>
            <person name="Bonometti L."/>
            <person name="Westerberg I."/>
            <person name="Brannstrom I.O."/>
            <person name="Guillou S."/>
            <person name="Cros-Aarteil S."/>
            <person name="Calhoun S."/>
            <person name="Haridas S."/>
            <person name="Kuo A."/>
            <person name="Mondo S."/>
            <person name="Pangilinan J."/>
            <person name="Riley R."/>
            <person name="LaButti K."/>
            <person name="Andreopoulos B."/>
            <person name="Lipzen A."/>
            <person name="Chen C."/>
            <person name="Yan M."/>
            <person name="Daum C."/>
            <person name="Ng V."/>
            <person name="Clum A."/>
            <person name="Steindorff A."/>
            <person name="Ohm R.A."/>
            <person name="Martin F."/>
            <person name="Silar P."/>
            <person name="Natvig D.O."/>
            <person name="Lalanne C."/>
            <person name="Gautier V."/>
            <person name="Ament-Velasquez S.L."/>
            <person name="Kruys A."/>
            <person name="Hutchinson M.I."/>
            <person name="Powell A.J."/>
            <person name="Barry K."/>
            <person name="Miller A.N."/>
            <person name="Grigoriev I.V."/>
            <person name="Debuchy R."/>
            <person name="Gladieux P."/>
            <person name="Hiltunen Thoren M."/>
            <person name="Johannesson H."/>
        </authorList>
    </citation>
    <scope>NUCLEOTIDE SEQUENCE</scope>
    <source>
        <strain evidence="2">PSN293</strain>
    </source>
</reference>
<feature type="compositionally biased region" description="Low complexity" evidence="1">
    <location>
        <begin position="1192"/>
        <end position="1207"/>
    </location>
</feature>
<evidence type="ECO:0000256" key="1">
    <source>
        <dbReference type="SAM" id="MobiDB-lite"/>
    </source>
</evidence>
<feature type="compositionally biased region" description="Polar residues" evidence="1">
    <location>
        <begin position="275"/>
        <end position="286"/>
    </location>
</feature>
<feature type="compositionally biased region" description="Low complexity" evidence="1">
    <location>
        <begin position="355"/>
        <end position="366"/>
    </location>
</feature>
<feature type="region of interest" description="Disordered" evidence="1">
    <location>
        <begin position="1110"/>
        <end position="1219"/>
    </location>
</feature>
<feature type="compositionally biased region" description="Basic and acidic residues" evidence="1">
    <location>
        <begin position="207"/>
        <end position="227"/>
    </location>
</feature>
<sequence length="1239" mass="137364">MSSSLFAGPGNDATLANRGEETTKASIMLGQQQDEQNQQQQPSAAEGSGGALGGGSSGIRIYIHSPTTTTSSGGSSGSRENQIQQYNKPKMFRKLSNSSSIISEIFKHPTDESAEERLRDKIRKANERDNENNHSCNNESRDLVEFLTTTAPPLPPTTTRQSRMSFSSLIPRGVVGFSSALTSAPIKAKGKSNRASLWAACKKWKAKIRDQSRNQKENRKENGHEPAGESAASEPNSFLLLPDSAVSGRTSGGHRHIAISIPIEEEQRGDERPSTGRTRARQSMNPSIRMDQVPRRVSSLAARRPKTASNLPEDAKPLLGGNQSHQDGLRPPSSQLEHARPRTADPLSGQRNTLDSFGSSDDSVSGQYPIRNHSYEYSSSIDIHESPEGLSVRGRHHWSLPAETSQPRQHEQGSQLDTSMVRNGNNSEAMLTSTPALHEYSPETSQKSHPPVVSRLRRVQSVLSFQGMGIALTTSDLTEERSMGQLSYREIINHHSSSPNHSSVSEDGQGQKLSTRSKSRGRPHNLRSLTINLPPPYRHGQDFVAPASAVGVVTKPLSNDSLRRLEEQSKVREPEPLRFSSIMTVADVKPSSSIESLQPENKTDDAFRAKEAPLTERPPLSAVFVPPQQYHHRPSIDEVLFPSPGWTPPYPDDDVSPSRNDTSTDATGEHRPAQTNLTTGTHAPREDNEHKIPRSPSHQALVYKYEALRETRDKELGLLVDRLEQLEHKNEWWLNSVVPMVDSMAKRLTRVYDDQSLPRLARERARIMRRDTGNSGGDVSNSESFDSFLPPIALPSPLQMPTTTEAQDQNLQPRGRKTFSDHQCQRLSLSHLEPESSLESFDSFSFNRHRSMPQQHRRVHSHPFTSIPRPPPTPLSAPPYPDSYMYTEESPEELGGDPGRAHRRSRLGSTDTIGSIYSNDSVPRINSQQDQEPDSPTATSSEAGHTYDFAFGHSMGLAVDRLPSRHGEKSLLNTIALPGGGASRSNSGHNSHSSTSPYSQHRASYSSDRTIDSIIAAGSGSAADDIIPMLQQSRLRSSRPRPHSLFIPRQTSQENDEEEKDNNSLEEENIFEEGRRPRPDHQRRVGIQDDRLNIRNNESNHIRWVPSFSTVTTSSSSGDGRPRVRPISWPSSSYGPPAQTQTPTQTHGRSHNRPSASTPAAIPVPVSMPQEAEQQEEKEEEGRNPTNTRMGQQQQQDQQIQQTTTTETETEWDTLEPLMRGLMETSRLDLELGRDFLDS</sequence>
<feature type="region of interest" description="Disordered" evidence="1">
    <location>
        <begin position="1033"/>
        <end position="1092"/>
    </location>
</feature>
<feature type="compositionally biased region" description="Basic residues" evidence="1">
    <location>
        <begin position="515"/>
        <end position="525"/>
    </location>
</feature>
<dbReference type="Proteomes" id="UP001301769">
    <property type="component" value="Unassembled WGS sequence"/>
</dbReference>
<feature type="region of interest" description="Disordered" evidence="1">
    <location>
        <begin position="494"/>
        <end position="537"/>
    </location>
</feature>
<feature type="compositionally biased region" description="Polar residues" evidence="1">
    <location>
        <begin position="907"/>
        <end position="943"/>
    </location>
</feature>
<feature type="region of interest" description="Disordered" evidence="1">
    <location>
        <begin position="637"/>
        <end position="698"/>
    </location>
</feature>
<feature type="compositionally biased region" description="Gly residues" evidence="1">
    <location>
        <begin position="47"/>
        <end position="57"/>
    </location>
</feature>
<feature type="compositionally biased region" description="Basic and acidic residues" evidence="1">
    <location>
        <begin position="265"/>
        <end position="274"/>
    </location>
</feature>
<feature type="compositionally biased region" description="Acidic residues" evidence="1">
    <location>
        <begin position="1054"/>
        <end position="1071"/>
    </location>
</feature>
<comment type="caution">
    <text evidence="2">The sequence shown here is derived from an EMBL/GenBank/DDBJ whole genome shotgun (WGS) entry which is preliminary data.</text>
</comment>
<dbReference type="EMBL" id="MU858229">
    <property type="protein sequence ID" value="KAK4208784.1"/>
    <property type="molecule type" value="Genomic_DNA"/>
</dbReference>
<feature type="compositionally biased region" description="Basic residues" evidence="1">
    <location>
        <begin position="851"/>
        <end position="861"/>
    </location>
</feature>
<feature type="compositionally biased region" description="Polar residues" evidence="1">
    <location>
        <begin position="321"/>
        <end position="336"/>
    </location>
</feature>
<feature type="compositionally biased region" description="Low complexity" evidence="1">
    <location>
        <begin position="31"/>
        <end position="46"/>
    </location>
</feature>
<feature type="region of interest" description="Disordered" evidence="1">
    <location>
        <begin position="399"/>
        <end position="426"/>
    </location>
</feature>
<feature type="compositionally biased region" description="Polar residues" evidence="1">
    <location>
        <begin position="799"/>
        <end position="812"/>
    </location>
</feature>
<dbReference type="AlphaFoldDB" id="A0AAN6XY19"/>
<evidence type="ECO:0000313" key="3">
    <source>
        <dbReference type="Proteomes" id="UP001301769"/>
    </source>
</evidence>
<keyword evidence="3" id="KW-1185">Reference proteome</keyword>